<dbReference type="EMBL" id="NCKU01000009">
    <property type="protein sequence ID" value="RWS17994.1"/>
    <property type="molecule type" value="Genomic_DNA"/>
</dbReference>
<dbReference type="InterPro" id="IPR028282">
    <property type="entry name" value="WASH-7_central"/>
</dbReference>
<dbReference type="GO" id="GO:0016197">
    <property type="term" value="P:endosomal transport"/>
    <property type="evidence" value="ECO:0007669"/>
    <property type="project" value="TreeGrafter"/>
</dbReference>
<dbReference type="InterPro" id="IPR028191">
    <property type="entry name" value="WASH-4_N"/>
</dbReference>
<dbReference type="PANTHER" id="PTHR31409">
    <property type="entry name" value="WASH COMPLEX SUBUNIT 4"/>
    <property type="match status" value="1"/>
</dbReference>
<dbReference type="OrthoDB" id="10261210at2759"/>
<evidence type="ECO:0000259" key="3">
    <source>
        <dbReference type="Pfam" id="PF14746"/>
    </source>
</evidence>
<dbReference type="PANTHER" id="PTHR31409:SF0">
    <property type="entry name" value="WASH COMPLEX SUBUNIT 4"/>
    <property type="match status" value="1"/>
</dbReference>
<feature type="domain" description="WASH complex subunit 7 C-terminal" evidence="3">
    <location>
        <begin position="967"/>
        <end position="1134"/>
    </location>
</feature>
<gene>
    <name evidence="4" type="ORF">B4U79_06501</name>
</gene>
<reference evidence="4 5" key="1">
    <citation type="journal article" date="2018" name="Gigascience">
        <title>Genomes of trombidid mites reveal novel predicted allergens and laterally-transferred genes associated with secondary metabolism.</title>
        <authorList>
            <person name="Dong X."/>
            <person name="Chaisiri K."/>
            <person name="Xia D."/>
            <person name="Armstrong S.D."/>
            <person name="Fang Y."/>
            <person name="Donnelly M.J."/>
            <person name="Kadowaki T."/>
            <person name="McGarry J.W."/>
            <person name="Darby A.C."/>
            <person name="Makepeace B.L."/>
        </authorList>
    </citation>
    <scope>NUCLEOTIDE SEQUENCE [LARGE SCALE GENOMIC DNA]</scope>
    <source>
        <strain evidence="4">UoL-WK</strain>
    </source>
</reference>
<dbReference type="Pfam" id="PF14745">
    <property type="entry name" value="WASH-4_N"/>
    <property type="match status" value="1"/>
</dbReference>
<comment type="caution">
    <text evidence="4">The sequence shown here is derived from an EMBL/GenBank/DDBJ whole genome shotgun (WGS) entry which is preliminary data.</text>
</comment>
<dbReference type="STRING" id="1965070.A0A3S4RMI1"/>
<dbReference type="InterPro" id="IPR027307">
    <property type="entry name" value="WASH7"/>
</dbReference>
<organism evidence="4 5">
    <name type="scientific">Dinothrombium tinctorium</name>
    <dbReference type="NCBI Taxonomy" id="1965070"/>
    <lineage>
        <taxon>Eukaryota</taxon>
        <taxon>Metazoa</taxon>
        <taxon>Ecdysozoa</taxon>
        <taxon>Arthropoda</taxon>
        <taxon>Chelicerata</taxon>
        <taxon>Arachnida</taxon>
        <taxon>Acari</taxon>
        <taxon>Acariformes</taxon>
        <taxon>Trombidiformes</taxon>
        <taxon>Prostigmata</taxon>
        <taxon>Anystina</taxon>
        <taxon>Parasitengona</taxon>
        <taxon>Trombidioidea</taxon>
        <taxon>Trombidiidae</taxon>
        <taxon>Dinothrombium</taxon>
    </lineage>
</organism>
<dbReference type="GO" id="GO:0005768">
    <property type="term" value="C:endosome"/>
    <property type="evidence" value="ECO:0007669"/>
    <property type="project" value="TreeGrafter"/>
</dbReference>
<dbReference type="GO" id="GO:0071203">
    <property type="term" value="C:WASH complex"/>
    <property type="evidence" value="ECO:0007669"/>
    <property type="project" value="InterPro"/>
</dbReference>
<evidence type="ECO:0000313" key="5">
    <source>
        <dbReference type="Proteomes" id="UP000285301"/>
    </source>
</evidence>
<dbReference type="GO" id="GO:0007032">
    <property type="term" value="P:endosome organization"/>
    <property type="evidence" value="ECO:0007669"/>
    <property type="project" value="TreeGrafter"/>
</dbReference>
<evidence type="ECO:0000313" key="4">
    <source>
        <dbReference type="EMBL" id="RWS17994.1"/>
    </source>
</evidence>
<dbReference type="Proteomes" id="UP000285301">
    <property type="component" value="Unassembled WGS sequence"/>
</dbReference>
<evidence type="ECO:0000259" key="1">
    <source>
        <dbReference type="Pfam" id="PF14744"/>
    </source>
</evidence>
<dbReference type="Pfam" id="PF14744">
    <property type="entry name" value="WASH-7_mid"/>
    <property type="match status" value="1"/>
</dbReference>
<feature type="domain" description="WASH complex subunit 7 central" evidence="1">
    <location>
        <begin position="602"/>
        <end position="945"/>
    </location>
</feature>
<evidence type="ECO:0000259" key="2">
    <source>
        <dbReference type="Pfam" id="PF14745"/>
    </source>
</evidence>
<keyword evidence="5" id="KW-1185">Reference proteome</keyword>
<name>A0A3S4RMI1_9ACAR</name>
<proteinExistence type="predicted"/>
<sequence length="1144" mass="132695">MAAKAFETKLLRDVKEDVLQKYGRFVTQFDVFTNEFHEKNVAFINNSVILGNYNCPFLSEETVERTEIIELLQTCGNTQLNKVLLVFATLALEINHLASIAKHTFIDPLALYGEKTTDFDSNDTSEELNEMSKMLPILYDLLCYINRCFLVVGNLSRQMHALFDVSSKVKGSPNGQIVEVTGVTFDIMFEYLGMLSVALINIDEVIRHQSALQKDFVNHKRIIELVNANSSKFDVSESDSYKLKLLLALIVKIEKEIIDGGSIFRRMIDSMVNSYNIERNAKNSIVGDQFISFIKNSLTDFESDENKLKDDKRWLAINALFVIYVWLFKKDDRRLMRMILDSEKKTGILIVHLYGNCSVFPDRILNANLPKSMLDKKTGELLNQIRENIVKQNALEKDVKQLNFRMNNWMIHFENVFDVNESNVDLIDILQKQRTTLNEGMELLFNSSYMVKNYIFLHLHFGRSMSKSDLASICKLVNVIKSVDLCIARKKANVMLSISRYTQYCSFIALKCLTAMKERLLSETKKYSEKKLDMISAIILGSNCIHGPILSNERRILTSLCLAMAAVSMNESEFMKINTFLKKIKFCSNLFKNLKDWSNCEFMFFNTPVLGNYFNYFYNNEIQNSHELRYFCHGLSDCIPLISNAFAYDEEKKQLMIKKFENEVWLQFRTEFLDRLCTDFETELRLQTHRDLQLDDQSPFKKRIVNFKAPLISQPLRLFNKFISIKNYVENYLNEIAYNLTTIALHDWKTYESMLSLAKAKYGMEFVTSQLPTQTLEQGLDVLEITRNIHIFVSRYLYNLNNQTFIERSSENKHLNVLLIRHASNSIQTHGFGIINTAVNFTYQFLRKKFYIFSQFLYEEHIKSRLMKDLRHFRESKVNKFPFERAEKLVKGIRVLGLTPDGLSYLDQFRQLISQIGNALGFVRMLRSGALHCSSNSVNFVPDIEDIAELSFEALVREEEFGDQCINAGKNLDTILLTLNRNFSEATDYFKLLVDVFAATFQDSKNYHLRNFYVLLPSLTLNYVEHLIISKEKMNRKNKVGASFTDDGFPMGIAYILKLLEQYSEFESLQWFSSVKDKINAERSEAIKKKNATMNNGDEKLSQTINLTLKRLDVLEKEFDLLSYSLTSCRILFKGLFGGRDKNE</sequence>
<dbReference type="InterPro" id="IPR028283">
    <property type="entry name" value="WASH-7_C"/>
</dbReference>
<dbReference type="AlphaFoldDB" id="A0A3S4RMI1"/>
<accession>A0A3S4RMI1</accession>
<protein>
    <submittedName>
        <fullName evidence="4">WASH complex subunit 7-like protein</fullName>
    </submittedName>
</protein>
<dbReference type="Pfam" id="PF14746">
    <property type="entry name" value="WASH-7_C"/>
    <property type="match status" value="1"/>
</dbReference>
<feature type="domain" description="WASH complex subunit 4 N-terminal" evidence="2">
    <location>
        <begin position="24"/>
        <end position="600"/>
    </location>
</feature>